<feature type="compositionally biased region" description="Pro residues" evidence="1">
    <location>
        <begin position="566"/>
        <end position="619"/>
    </location>
</feature>
<name>A0ABP9FK86_9ACTN</name>
<feature type="region of interest" description="Disordered" evidence="1">
    <location>
        <begin position="505"/>
        <end position="531"/>
    </location>
</feature>
<dbReference type="RefSeq" id="WP_345583330.1">
    <property type="nucleotide sequence ID" value="NZ_BAABLV010000036.1"/>
</dbReference>
<protein>
    <submittedName>
        <fullName evidence="3">Uncharacterized protein</fullName>
    </submittedName>
</protein>
<dbReference type="Proteomes" id="UP001501521">
    <property type="component" value="Unassembled WGS sequence"/>
</dbReference>
<keyword evidence="4" id="KW-1185">Reference proteome</keyword>
<feature type="region of interest" description="Disordered" evidence="1">
    <location>
        <begin position="563"/>
        <end position="634"/>
    </location>
</feature>
<evidence type="ECO:0000313" key="4">
    <source>
        <dbReference type="Proteomes" id="UP001501521"/>
    </source>
</evidence>
<evidence type="ECO:0000256" key="2">
    <source>
        <dbReference type="SAM" id="SignalP"/>
    </source>
</evidence>
<accession>A0ABP9FK86</accession>
<dbReference type="EMBL" id="BAABLV010000036">
    <property type="protein sequence ID" value="GAA4904780.1"/>
    <property type="molecule type" value="Genomic_DNA"/>
</dbReference>
<sequence>MSWRPLVTALITLLTLSLVLPPAAAGPKDGHLPGSGHMVSLPRTGTNWYGAYHVDRQTAYCADLMADGPRQAASWVQAPATYVLRKQDRATHGTHGNGGDAATSRELAELSWALMATGPKPSADVGTAMEHFVRLRTVSGAQQQARERERWAAVAQAHPGALAQFEKLEREARRYAGPYRVEFNWQVRPSRTSPQGHVIVAVRSAAGVAVPHRAFSVAGGGSLRVTQAPTSTGAGGAAHVRVALPSPGETPVRGTLKVQLRGLPGPRPKLFIPQPATVQRLLAAPDLIKLNDETTIELTPEVFHPEVTTRTRDVIARAGGEAVDVVTVRGGRPGADFSGTSTLYGPFATMAELTAAAPARAPKVGTASFSGTYDAKGAAEVATDPLRFPEPGYYSWVEALDPRPTVVPPAAPAWPQLPETSVVLGPEIASVLTADGGRGPAVTGAVLADEVMVAGIPEGLAVPGSDEPLAVTVTGRIAGPVPPGRTADGDSCAAADWSDAPTFSSYGPATWTGEPLQGLGRASPTEPGCYSAEATQEVTHGGKVISALQHALGLPEQTILVTAPVEPTPSPSPSPEPSPEPSAPPSPAPTPTPTPTPTPAPTPSAQPPASPAPSVPVPAAPGTRPRPGLPSTGG</sequence>
<comment type="caution">
    <text evidence="3">The sequence shown here is derived from an EMBL/GenBank/DDBJ whole genome shotgun (WGS) entry which is preliminary data.</text>
</comment>
<reference evidence="4" key="1">
    <citation type="journal article" date="2019" name="Int. J. Syst. Evol. Microbiol.">
        <title>The Global Catalogue of Microorganisms (GCM) 10K type strain sequencing project: providing services to taxonomists for standard genome sequencing and annotation.</title>
        <authorList>
            <consortium name="The Broad Institute Genomics Platform"/>
            <consortium name="The Broad Institute Genome Sequencing Center for Infectious Disease"/>
            <person name="Wu L."/>
            <person name="Ma J."/>
        </authorList>
    </citation>
    <scope>NUCLEOTIDE SEQUENCE [LARGE SCALE GENOMIC DNA]</scope>
    <source>
        <strain evidence="4">JCM 19125</strain>
    </source>
</reference>
<keyword evidence="2" id="KW-0732">Signal</keyword>
<evidence type="ECO:0000313" key="3">
    <source>
        <dbReference type="EMBL" id="GAA4904780.1"/>
    </source>
</evidence>
<gene>
    <name evidence="3" type="ORF">GCM10025789_24940</name>
</gene>
<organism evidence="3 4">
    <name type="scientific">Tessaracoccus lubricantis</name>
    <dbReference type="NCBI Taxonomy" id="545543"/>
    <lineage>
        <taxon>Bacteria</taxon>
        <taxon>Bacillati</taxon>
        <taxon>Actinomycetota</taxon>
        <taxon>Actinomycetes</taxon>
        <taxon>Propionibacteriales</taxon>
        <taxon>Propionibacteriaceae</taxon>
        <taxon>Tessaracoccus</taxon>
    </lineage>
</organism>
<evidence type="ECO:0000256" key="1">
    <source>
        <dbReference type="SAM" id="MobiDB-lite"/>
    </source>
</evidence>
<feature type="chain" id="PRO_5046455525" evidence="2">
    <location>
        <begin position="26"/>
        <end position="634"/>
    </location>
</feature>
<proteinExistence type="predicted"/>
<feature type="signal peptide" evidence="2">
    <location>
        <begin position="1"/>
        <end position="25"/>
    </location>
</feature>